<dbReference type="InterPro" id="IPR009056">
    <property type="entry name" value="Cyt_c-like_dom"/>
</dbReference>
<proteinExistence type="predicted"/>
<dbReference type="GO" id="GO:0046872">
    <property type="term" value="F:metal ion binding"/>
    <property type="evidence" value="ECO:0007669"/>
    <property type="project" value="UniProtKB-KW"/>
</dbReference>
<evidence type="ECO:0000259" key="5">
    <source>
        <dbReference type="PROSITE" id="PS51007"/>
    </source>
</evidence>
<organism evidence="6 7">
    <name type="scientific">Fimbriimonas ginsengisoli</name>
    <dbReference type="NCBI Taxonomy" id="1005039"/>
    <lineage>
        <taxon>Bacteria</taxon>
        <taxon>Bacillati</taxon>
        <taxon>Armatimonadota</taxon>
        <taxon>Fimbriimonadia</taxon>
        <taxon>Fimbriimonadales</taxon>
        <taxon>Fimbriimonadaceae</taxon>
        <taxon>Fimbriimonas</taxon>
    </lineage>
</organism>
<name>A0A931LRY2_FIMGI</name>
<keyword evidence="2 4" id="KW-0479">Metal-binding</keyword>
<evidence type="ECO:0000313" key="7">
    <source>
        <dbReference type="Proteomes" id="UP000727962"/>
    </source>
</evidence>
<dbReference type="AlphaFoldDB" id="A0A931LRY2"/>
<accession>A0A931LRY2</accession>
<dbReference type="SUPFAM" id="SSF46626">
    <property type="entry name" value="Cytochrome c"/>
    <property type="match status" value="1"/>
</dbReference>
<reference evidence="6" key="1">
    <citation type="submission" date="2020-07" db="EMBL/GenBank/DDBJ databases">
        <title>Huge and variable diversity of episymbiotic CPR bacteria and DPANN archaea in groundwater ecosystems.</title>
        <authorList>
            <person name="He C.Y."/>
            <person name="Keren R."/>
            <person name="Whittaker M."/>
            <person name="Farag I.F."/>
            <person name="Doudna J."/>
            <person name="Cate J.H.D."/>
            <person name="Banfield J.F."/>
        </authorList>
    </citation>
    <scope>NUCLEOTIDE SEQUENCE</scope>
    <source>
        <strain evidence="6">NC_groundwater_17_Pr7_B-0.1um_64_12</strain>
    </source>
</reference>
<sequence length="450" mass="49401">MTVTQVYMDNCSHCHGDNGEGGGAGSATLLTKELFDQAHDRGFFDAIKDGVPDRAMPAYGGVWPDNMIWGLVVHIRELQAKALRAKYGSPKPDAKGIYHSKHHNFKMETVIKEGLGLSTPWAIDWLPDGKMLITNRPGALVVFEKGALRPVEGVPTSIQLGQGGLLDITVHPDYKSNGWIYMAYAEPDEKGAAMTKIVRGKLVFGKRIRWTSQQTIFQAPKDSYNKSGNHFGSRIVFDGKRHIYFSIGERGQQDLAQDPGKPNGKIFRVNEDGTVPPDNPFLGGKGLPEVWSYGHRNPQGLAIDLNGNVFDTEHGPRGGDEFNLIKKGANYGWPKAIYSINYDDVPMTFPWPRDGVAYEAPLLRWLPSCATCGLAVVRGPKFGKWKGDLLAGGLAGKNLDRIRVKGGKVVEHEELLQGMGRVRDVAYGPDGAIYLVLNGPDEVDRLVEAP</sequence>
<comment type="caution">
    <text evidence="6">The sequence shown here is derived from an EMBL/GenBank/DDBJ whole genome shotgun (WGS) entry which is preliminary data.</text>
</comment>
<dbReference type="InterPro" id="IPR012938">
    <property type="entry name" value="Glc/Sorbosone_DH"/>
</dbReference>
<evidence type="ECO:0000256" key="1">
    <source>
        <dbReference type="ARBA" id="ARBA00022617"/>
    </source>
</evidence>
<protein>
    <submittedName>
        <fullName evidence="6">PQQ-dependent sugar dehydrogenase</fullName>
    </submittedName>
</protein>
<dbReference type="EMBL" id="JACOSL010000027">
    <property type="protein sequence ID" value="MBI1756287.1"/>
    <property type="molecule type" value="Genomic_DNA"/>
</dbReference>
<dbReference type="PROSITE" id="PS51007">
    <property type="entry name" value="CYTC"/>
    <property type="match status" value="1"/>
</dbReference>
<dbReference type="InterPro" id="IPR036909">
    <property type="entry name" value="Cyt_c-like_dom_sf"/>
</dbReference>
<keyword evidence="3 4" id="KW-0408">Iron</keyword>
<evidence type="ECO:0000256" key="4">
    <source>
        <dbReference type="PROSITE-ProRule" id="PRU00433"/>
    </source>
</evidence>
<evidence type="ECO:0000256" key="3">
    <source>
        <dbReference type="ARBA" id="ARBA00023004"/>
    </source>
</evidence>
<gene>
    <name evidence="6" type="ORF">HYR64_04170</name>
</gene>
<evidence type="ECO:0000256" key="2">
    <source>
        <dbReference type="ARBA" id="ARBA00022723"/>
    </source>
</evidence>
<feature type="domain" description="Cytochrome c" evidence="5">
    <location>
        <begin position="1"/>
        <end position="79"/>
    </location>
</feature>
<evidence type="ECO:0000313" key="6">
    <source>
        <dbReference type="EMBL" id="MBI1756287.1"/>
    </source>
</evidence>
<dbReference type="Gene3D" id="1.10.760.10">
    <property type="entry name" value="Cytochrome c-like domain"/>
    <property type="match status" value="1"/>
</dbReference>
<dbReference type="GO" id="GO:0020037">
    <property type="term" value="F:heme binding"/>
    <property type="evidence" value="ECO:0007669"/>
    <property type="project" value="InterPro"/>
</dbReference>
<dbReference type="GO" id="GO:0009055">
    <property type="term" value="F:electron transfer activity"/>
    <property type="evidence" value="ECO:0007669"/>
    <property type="project" value="InterPro"/>
</dbReference>
<dbReference type="Gene3D" id="2.120.10.30">
    <property type="entry name" value="TolB, C-terminal domain"/>
    <property type="match status" value="1"/>
</dbReference>
<dbReference type="PANTHER" id="PTHR19328:SF75">
    <property type="entry name" value="ALDOSE SUGAR DEHYDROGENASE YLII"/>
    <property type="match status" value="1"/>
</dbReference>
<dbReference type="Pfam" id="PF13442">
    <property type="entry name" value="Cytochrome_CBB3"/>
    <property type="match status" value="1"/>
</dbReference>
<dbReference type="PANTHER" id="PTHR19328">
    <property type="entry name" value="HEDGEHOG-INTERACTING PROTEIN"/>
    <property type="match status" value="1"/>
</dbReference>
<keyword evidence="1 4" id="KW-0349">Heme</keyword>
<dbReference type="InterPro" id="IPR011042">
    <property type="entry name" value="6-blade_b-propeller_TolB-like"/>
</dbReference>
<dbReference type="Pfam" id="PF07995">
    <property type="entry name" value="GSDH"/>
    <property type="match status" value="1"/>
</dbReference>
<dbReference type="Proteomes" id="UP000727962">
    <property type="component" value="Unassembled WGS sequence"/>
</dbReference>
<dbReference type="InterPro" id="IPR011041">
    <property type="entry name" value="Quinoprot_gluc/sorb_DH_b-prop"/>
</dbReference>
<dbReference type="SUPFAM" id="SSF50952">
    <property type="entry name" value="Soluble quinoprotein glucose dehydrogenase"/>
    <property type="match status" value="1"/>
</dbReference>